<dbReference type="InterPro" id="IPR032359">
    <property type="entry name" value="KwaB-like"/>
</dbReference>
<organism evidence="1 2">
    <name type="scientific">Clostridium perfringens F262</name>
    <dbReference type="NCBI Taxonomy" id="883064"/>
    <lineage>
        <taxon>Bacteria</taxon>
        <taxon>Bacillati</taxon>
        <taxon>Bacillota</taxon>
        <taxon>Clostridia</taxon>
        <taxon>Eubacteriales</taxon>
        <taxon>Clostridiaceae</taxon>
        <taxon>Clostridium</taxon>
    </lineage>
</organism>
<protein>
    <recommendedName>
        <fullName evidence="3">DUF4868 domain-containing protein</fullName>
    </recommendedName>
</protein>
<gene>
    <name evidence="1" type="ORF">HA1_06502</name>
</gene>
<comment type="caution">
    <text evidence="1">The sequence shown here is derived from an EMBL/GenBank/DDBJ whole genome shotgun (WGS) entry which is preliminary data.</text>
</comment>
<dbReference type="RefSeq" id="WP_003481109.1">
    <property type="nucleotide sequence ID" value="NZ_CM001477.1"/>
</dbReference>
<evidence type="ECO:0000313" key="1">
    <source>
        <dbReference type="EMBL" id="EIA17472.1"/>
    </source>
</evidence>
<proteinExistence type="predicted"/>
<reference evidence="1 2" key="1">
    <citation type="journal article" date="2012" name="PLoS ONE">
        <title>Genome Sequencing and Analysis of a Type A Clostridium perfringens Isolate from a Case of Bovine Clostridial Abomasitis.</title>
        <authorList>
            <person name="Nowell V.J."/>
            <person name="Kropinski A.M."/>
            <person name="Songer J.G."/>
            <person name="Macinnes J.I."/>
            <person name="Parreira V.R."/>
            <person name="Prescott J.F."/>
        </authorList>
    </citation>
    <scope>NUCLEOTIDE SEQUENCE [LARGE SCALE GENOMIC DNA]</scope>
    <source>
        <strain evidence="1 2">F262</strain>
    </source>
</reference>
<accession>A0AAV3FDY3</accession>
<dbReference type="AlphaFoldDB" id="A0AAV3FDY3"/>
<dbReference type="Pfam" id="PF16162">
    <property type="entry name" value="KwaB"/>
    <property type="match status" value="1"/>
</dbReference>
<dbReference type="Proteomes" id="UP000005358">
    <property type="component" value="Chromosome"/>
</dbReference>
<evidence type="ECO:0000313" key="2">
    <source>
        <dbReference type="Proteomes" id="UP000005358"/>
    </source>
</evidence>
<dbReference type="EMBL" id="AFES01000017">
    <property type="protein sequence ID" value="EIA17472.1"/>
    <property type="molecule type" value="Genomic_DNA"/>
</dbReference>
<sequence length="301" mass="35600">MFNLDEAREFLREVEGFDLDCIFISKEYELKKALLQENLKNEIIENLINRFNKITKEKNVVEYDPIVKLEDSIDSISIEDVSKLNLIEENLKAIEAIEEIQSFDEIYDSRAYVMILKKDDMNLMFFKKFISSIYLKSKMKLLWLEGRMERLDKDIISIDDKFDCVGFSNNLLVISKPAFEQIFDYKDEYTKKANENIEHMNKLSIIKNIELLAMECEKVTIKKKLAKIKKDQIEWFKDQIENNFNRVEHIIDKAGLDIQVIEGELNINDVSELIHLIQNDYLKSEIDDENYIADSKRPIKQ</sequence>
<name>A0AAV3FDY3_CLOPF</name>
<evidence type="ECO:0008006" key="3">
    <source>
        <dbReference type="Google" id="ProtNLM"/>
    </source>
</evidence>